<accession>A0A914RK62</accession>
<feature type="region of interest" description="Disordered" evidence="1">
    <location>
        <begin position="14"/>
        <end position="38"/>
    </location>
</feature>
<dbReference type="WBParaSite" id="PEQ_0000690401-mRNA-1">
    <property type="protein sequence ID" value="PEQ_0000690401-mRNA-1"/>
    <property type="gene ID" value="PEQ_0000690401"/>
</dbReference>
<evidence type="ECO:0000313" key="2">
    <source>
        <dbReference type="Proteomes" id="UP000887564"/>
    </source>
</evidence>
<proteinExistence type="predicted"/>
<sequence>MNSSSPHESLCSVLSGDALPGGDTCDADGCTRRGPEQIMPDDLIGVEKILTSLDQIAALSDPPFAIESVDQSTDALLDDGSLRNLLLNSTSGDIRWSFRW</sequence>
<protein>
    <submittedName>
        <fullName evidence="3">Uncharacterized protein</fullName>
    </submittedName>
</protein>
<name>A0A914RK62_PAREQ</name>
<evidence type="ECO:0000256" key="1">
    <source>
        <dbReference type="SAM" id="MobiDB-lite"/>
    </source>
</evidence>
<organism evidence="2 3">
    <name type="scientific">Parascaris equorum</name>
    <name type="common">Equine roundworm</name>
    <dbReference type="NCBI Taxonomy" id="6256"/>
    <lineage>
        <taxon>Eukaryota</taxon>
        <taxon>Metazoa</taxon>
        <taxon>Ecdysozoa</taxon>
        <taxon>Nematoda</taxon>
        <taxon>Chromadorea</taxon>
        <taxon>Rhabditida</taxon>
        <taxon>Spirurina</taxon>
        <taxon>Ascaridomorpha</taxon>
        <taxon>Ascaridoidea</taxon>
        <taxon>Ascarididae</taxon>
        <taxon>Parascaris</taxon>
    </lineage>
</organism>
<reference evidence="3" key="1">
    <citation type="submission" date="2022-11" db="UniProtKB">
        <authorList>
            <consortium name="WormBaseParasite"/>
        </authorList>
    </citation>
    <scope>IDENTIFICATION</scope>
</reference>
<keyword evidence="2" id="KW-1185">Reference proteome</keyword>
<dbReference type="AlphaFoldDB" id="A0A914RK62"/>
<evidence type="ECO:0000313" key="3">
    <source>
        <dbReference type="WBParaSite" id="PEQ_0000690401-mRNA-1"/>
    </source>
</evidence>
<dbReference type="Proteomes" id="UP000887564">
    <property type="component" value="Unplaced"/>
</dbReference>